<name>A0AAV4WEU0_CAEEX</name>
<feature type="compositionally biased region" description="Polar residues" evidence="1">
    <location>
        <begin position="1"/>
        <end position="10"/>
    </location>
</feature>
<reference evidence="2 3" key="1">
    <citation type="submission" date="2021-06" db="EMBL/GenBank/DDBJ databases">
        <title>Caerostris extrusa draft genome.</title>
        <authorList>
            <person name="Kono N."/>
            <person name="Arakawa K."/>
        </authorList>
    </citation>
    <scope>NUCLEOTIDE SEQUENCE [LARGE SCALE GENOMIC DNA]</scope>
</reference>
<dbReference type="AlphaFoldDB" id="A0AAV4WEU0"/>
<dbReference type="Proteomes" id="UP001054945">
    <property type="component" value="Unassembled WGS sequence"/>
</dbReference>
<feature type="compositionally biased region" description="Low complexity" evidence="1">
    <location>
        <begin position="43"/>
        <end position="61"/>
    </location>
</feature>
<protein>
    <submittedName>
        <fullName evidence="2">Uncharacterized protein</fullName>
    </submittedName>
</protein>
<organism evidence="2 3">
    <name type="scientific">Caerostris extrusa</name>
    <name type="common">Bark spider</name>
    <name type="synonym">Caerostris bankana</name>
    <dbReference type="NCBI Taxonomy" id="172846"/>
    <lineage>
        <taxon>Eukaryota</taxon>
        <taxon>Metazoa</taxon>
        <taxon>Ecdysozoa</taxon>
        <taxon>Arthropoda</taxon>
        <taxon>Chelicerata</taxon>
        <taxon>Arachnida</taxon>
        <taxon>Araneae</taxon>
        <taxon>Araneomorphae</taxon>
        <taxon>Entelegynae</taxon>
        <taxon>Araneoidea</taxon>
        <taxon>Araneidae</taxon>
        <taxon>Caerostris</taxon>
    </lineage>
</organism>
<gene>
    <name evidence="2" type="ORF">CEXT_63331</name>
</gene>
<evidence type="ECO:0000256" key="1">
    <source>
        <dbReference type="SAM" id="MobiDB-lite"/>
    </source>
</evidence>
<accession>A0AAV4WEU0</accession>
<keyword evidence="3" id="KW-1185">Reference proteome</keyword>
<feature type="region of interest" description="Disordered" evidence="1">
    <location>
        <begin position="1"/>
        <end position="84"/>
    </location>
</feature>
<sequence length="120" mass="13651">MKMKTVTHQTGLDREIRMIQGLRKSPRAARRRASRGRNREGKSGSSSRSCSSSTKPSSSPGQHEARHDDRDGQQQVLRDQERREKGIRCAHLKQTNQNSYIACSFQIPTTLTLEAKIQKF</sequence>
<feature type="compositionally biased region" description="Basic and acidic residues" evidence="1">
    <location>
        <begin position="63"/>
        <end position="84"/>
    </location>
</feature>
<evidence type="ECO:0000313" key="3">
    <source>
        <dbReference type="Proteomes" id="UP001054945"/>
    </source>
</evidence>
<proteinExistence type="predicted"/>
<dbReference type="EMBL" id="BPLR01016051">
    <property type="protein sequence ID" value="GIY80788.1"/>
    <property type="molecule type" value="Genomic_DNA"/>
</dbReference>
<evidence type="ECO:0000313" key="2">
    <source>
        <dbReference type="EMBL" id="GIY80788.1"/>
    </source>
</evidence>
<comment type="caution">
    <text evidence="2">The sequence shown here is derived from an EMBL/GenBank/DDBJ whole genome shotgun (WGS) entry which is preliminary data.</text>
</comment>
<feature type="compositionally biased region" description="Basic residues" evidence="1">
    <location>
        <begin position="24"/>
        <end position="36"/>
    </location>
</feature>